<organism evidence="2 3">
    <name type="scientific">Byssothecium circinans</name>
    <dbReference type="NCBI Taxonomy" id="147558"/>
    <lineage>
        <taxon>Eukaryota</taxon>
        <taxon>Fungi</taxon>
        <taxon>Dikarya</taxon>
        <taxon>Ascomycota</taxon>
        <taxon>Pezizomycotina</taxon>
        <taxon>Dothideomycetes</taxon>
        <taxon>Pleosporomycetidae</taxon>
        <taxon>Pleosporales</taxon>
        <taxon>Massarineae</taxon>
        <taxon>Massarinaceae</taxon>
        <taxon>Byssothecium</taxon>
    </lineage>
</organism>
<feature type="compositionally biased region" description="Basic residues" evidence="1">
    <location>
        <begin position="403"/>
        <end position="416"/>
    </location>
</feature>
<feature type="region of interest" description="Disordered" evidence="1">
    <location>
        <begin position="203"/>
        <end position="269"/>
    </location>
</feature>
<protein>
    <submittedName>
        <fullName evidence="2">Uncharacterized protein</fullName>
    </submittedName>
</protein>
<gene>
    <name evidence="2" type="ORF">CC80DRAFT_539612</name>
</gene>
<proteinExistence type="predicted"/>
<dbReference type="Proteomes" id="UP000800035">
    <property type="component" value="Unassembled WGS sequence"/>
</dbReference>
<evidence type="ECO:0000256" key="1">
    <source>
        <dbReference type="SAM" id="MobiDB-lite"/>
    </source>
</evidence>
<keyword evidence="3" id="KW-1185">Reference proteome</keyword>
<evidence type="ECO:0000313" key="3">
    <source>
        <dbReference type="Proteomes" id="UP000800035"/>
    </source>
</evidence>
<dbReference type="AlphaFoldDB" id="A0A6A5TCL2"/>
<dbReference type="EMBL" id="ML977026">
    <property type="protein sequence ID" value="KAF1950341.1"/>
    <property type="molecule type" value="Genomic_DNA"/>
</dbReference>
<name>A0A6A5TCL2_9PLEO</name>
<accession>A0A6A5TCL2</accession>
<feature type="region of interest" description="Disordered" evidence="1">
    <location>
        <begin position="386"/>
        <end position="427"/>
    </location>
</feature>
<feature type="compositionally biased region" description="Polar residues" evidence="1">
    <location>
        <begin position="386"/>
        <end position="399"/>
    </location>
</feature>
<feature type="compositionally biased region" description="Basic and acidic residues" evidence="1">
    <location>
        <begin position="417"/>
        <end position="427"/>
    </location>
</feature>
<feature type="compositionally biased region" description="Polar residues" evidence="1">
    <location>
        <begin position="222"/>
        <end position="242"/>
    </location>
</feature>
<evidence type="ECO:0000313" key="2">
    <source>
        <dbReference type="EMBL" id="KAF1950341.1"/>
    </source>
</evidence>
<sequence>MSHFREGALDTAQLGGAPRSTSDIQKVIQLLKQFDRKQADTTKALEAEKSAHAKTRKRYTALYKALFDEMKKKYAHNQPVWVELEEALWELFGMYTVPNTDDQNSVRPPANREGTLPSLSAFKVQHADQRIPPSSQQPARQGLFPTGQDYEACYVQDNNRSSTQPNMRKERFENRFSAKAAPTQSGSLAADRHTKAQVLLACQNSTRSRQPPKAQDLLADSEPTQAAPTQDSCLDISTQLAQPKQRRISGLRLPSNSPTTSLPSSFFGSPRATYTGNESFSDSSQVVEGGTFATAGTSQARSLSDSGFFYVSNDPRPSSPPGLFPFHPLQGEQLVFRNYLPGTSIGQVGGLGARISQDTTDCEPKVGPYVRSSFFSKFASSMVASAGKQAQPSATNEITSGGARKKTLVRRLRSKKGRVENYDGDKR</sequence>
<feature type="compositionally biased region" description="Low complexity" evidence="1">
    <location>
        <begin position="253"/>
        <end position="269"/>
    </location>
</feature>
<reference evidence="2" key="1">
    <citation type="journal article" date="2020" name="Stud. Mycol.">
        <title>101 Dothideomycetes genomes: a test case for predicting lifestyles and emergence of pathogens.</title>
        <authorList>
            <person name="Haridas S."/>
            <person name="Albert R."/>
            <person name="Binder M."/>
            <person name="Bloem J."/>
            <person name="Labutti K."/>
            <person name="Salamov A."/>
            <person name="Andreopoulos B."/>
            <person name="Baker S."/>
            <person name="Barry K."/>
            <person name="Bills G."/>
            <person name="Bluhm B."/>
            <person name="Cannon C."/>
            <person name="Castanera R."/>
            <person name="Culley D."/>
            <person name="Daum C."/>
            <person name="Ezra D."/>
            <person name="Gonzalez J."/>
            <person name="Henrissat B."/>
            <person name="Kuo A."/>
            <person name="Liang C."/>
            <person name="Lipzen A."/>
            <person name="Lutzoni F."/>
            <person name="Magnuson J."/>
            <person name="Mondo S."/>
            <person name="Nolan M."/>
            <person name="Ohm R."/>
            <person name="Pangilinan J."/>
            <person name="Park H.-J."/>
            <person name="Ramirez L."/>
            <person name="Alfaro M."/>
            <person name="Sun H."/>
            <person name="Tritt A."/>
            <person name="Yoshinaga Y."/>
            <person name="Zwiers L.-H."/>
            <person name="Turgeon B."/>
            <person name="Goodwin S."/>
            <person name="Spatafora J."/>
            <person name="Crous P."/>
            <person name="Grigoriev I."/>
        </authorList>
    </citation>
    <scope>NUCLEOTIDE SEQUENCE</scope>
    <source>
        <strain evidence="2">CBS 675.92</strain>
    </source>
</reference>